<dbReference type="InterPro" id="IPR016181">
    <property type="entry name" value="Acyl_CoA_acyltransferase"/>
</dbReference>
<feature type="binding site" evidence="4">
    <location>
        <position position="200"/>
    </location>
    <ligand>
        <name>1D-myo-inositol 2-(L-cysteinylamino)-2-deoxy-alpha-D-glucopyranoside</name>
        <dbReference type="ChEBI" id="CHEBI:58887"/>
    </ligand>
</feature>
<feature type="binding site" evidence="4">
    <location>
        <position position="192"/>
    </location>
    <ligand>
        <name>1D-myo-inositol 2-(L-cysteinylamino)-2-deoxy-alpha-D-glucopyranoside</name>
        <dbReference type="ChEBI" id="CHEBI:58887"/>
    </ligand>
</feature>
<feature type="binding site" evidence="4">
    <location>
        <begin position="211"/>
        <end position="217"/>
    </location>
    <ligand>
        <name>acetyl-CoA</name>
        <dbReference type="ChEBI" id="CHEBI:57288"/>
        <label>2</label>
    </ligand>
</feature>
<dbReference type="GO" id="GO:0035447">
    <property type="term" value="F:mycothiol synthase activity"/>
    <property type="evidence" value="ECO:0007669"/>
    <property type="project" value="UniProtKB-UniRule"/>
</dbReference>
<comment type="subunit">
    <text evidence="4">Monomer.</text>
</comment>
<comment type="similarity">
    <text evidence="4">Belongs to the acetyltransferase family. MshD subfamily.</text>
</comment>
<dbReference type="Pfam" id="PF00583">
    <property type="entry name" value="Acetyltransf_1"/>
    <property type="match status" value="1"/>
</dbReference>
<dbReference type="PROSITE" id="PS51186">
    <property type="entry name" value="GNAT"/>
    <property type="match status" value="1"/>
</dbReference>
<evidence type="ECO:0000256" key="4">
    <source>
        <dbReference type="HAMAP-Rule" id="MF_01698"/>
    </source>
</evidence>
<dbReference type="CDD" id="cd04301">
    <property type="entry name" value="NAT_SF"/>
    <property type="match status" value="2"/>
</dbReference>
<proteinExistence type="inferred from homology"/>
<sequence>MTDLDAIAAIAGEAEAADGAAPLDEATWRALKHRPDDVRSWSHDDGFALLVGGELSLVVRPSARGRGIGAALLAEVPAGPLTAWSHGDHPAAAALARRHGFERVRALWVLRRPTSTPLPDLAVPDGVTIRGYTPADADDLIRVNAAAFAHHPEQGAMDAADLAERMAEPWFDPAGLLLAHDGDRLVAFHWTKQHSPTLGEVYVVGVDPAAQGRGLGKVVTLAGLHHLTGLGVDEIHLYVESDNDAAVALYTKVGFTHADADTHVMYRRGTA</sequence>
<dbReference type="InterPro" id="IPR000182">
    <property type="entry name" value="GNAT_dom"/>
</dbReference>
<evidence type="ECO:0000256" key="1">
    <source>
        <dbReference type="ARBA" id="ARBA00022679"/>
    </source>
</evidence>
<dbReference type="EMBL" id="WSEK01000004">
    <property type="protein sequence ID" value="MVQ49432.1"/>
    <property type="molecule type" value="Genomic_DNA"/>
</dbReference>
<comment type="function">
    <text evidence="4">Catalyzes the transfer of acetyl from acetyl-CoA to desacetylmycothiol (Cys-GlcN-Ins) to form mycothiol.</text>
</comment>
<gene>
    <name evidence="4 6" type="primary">mshD</name>
    <name evidence="6" type="ORF">GON03_09580</name>
</gene>
<organism evidence="6 7">
    <name type="scientific">Nocardioides agri</name>
    <dbReference type="NCBI Taxonomy" id="2682843"/>
    <lineage>
        <taxon>Bacteria</taxon>
        <taxon>Bacillati</taxon>
        <taxon>Actinomycetota</taxon>
        <taxon>Actinomycetes</taxon>
        <taxon>Propionibacteriales</taxon>
        <taxon>Nocardioidaceae</taxon>
        <taxon>Nocardioides</taxon>
    </lineage>
</organism>
<dbReference type="HAMAP" id="MF_01698">
    <property type="entry name" value="MshD"/>
    <property type="match status" value="1"/>
</dbReference>
<feature type="binding site" evidence="4">
    <location>
        <position position="238"/>
    </location>
    <ligand>
        <name>1D-myo-inositol 2-(L-cysteinylamino)-2-deoxy-alpha-D-glucopyranoside</name>
        <dbReference type="ChEBI" id="CHEBI:58887"/>
    </ligand>
</feature>
<dbReference type="RefSeq" id="WP_181645133.1">
    <property type="nucleotide sequence ID" value="NZ_WSEK01000004.1"/>
</dbReference>
<name>A0A6L6XRL7_9ACTN</name>
<dbReference type="Proteomes" id="UP000473525">
    <property type="component" value="Unassembled WGS sequence"/>
</dbReference>
<dbReference type="Gene3D" id="3.40.630.30">
    <property type="match status" value="1"/>
</dbReference>
<keyword evidence="7" id="KW-1185">Reference proteome</keyword>
<dbReference type="InterPro" id="IPR017813">
    <property type="entry name" value="Mycothiol_AcTrfase"/>
</dbReference>
<feature type="binding site" evidence="4">
    <location>
        <begin position="204"/>
        <end position="206"/>
    </location>
    <ligand>
        <name>acetyl-CoA</name>
        <dbReference type="ChEBI" id="CHEBI:57288"/>
        <label>2</label>
    </ligand>
</feature>
<dbReference type="PANTHER" id="PTHR43877">
    <property type="entry name" value="AMINOALKYLPHOSPHONATE N-ACETYLTRANSFERASE-RELATED-RELATED"/>
    <property type="match status" value="1"/>
</dbReference>
<dbReference type="AlphaFoldDB" id="A0A6L6XRL7"/>
<dbReference type="SUPFAM" id="SSF55729">
    <property type="entry name" value="Acyl-CoA N-acyltransferases (Nat)"/>
    <property type="match status" value="2"/>
</dbReference>
<reference evidence="6 7" key="1">
    <citation type="submission" date="2019-12" db="EMBL/GenBank/DDBJ databases">
        <authorList>
            <person name="Huq M.A."/>
        </authorList>
    </citation>
    <scope>NUCLEOTIDE SEQUENCE [LARGE SCALE GENOMIC DNA]</scope>
    <source>
        <strain evidence="6 7">MAH-18</strain>
    </source>
</reference>
<protein>
    <recommendedName>
        <fullName evidence="4">Mycothiol acetyltransferase</fullName>
        <shortName evidence="4">MSH acetyltransferase</shortName>
        <ecNumber evidence="4">2.3.1.189</ecNumber>
    </recommendedName>
    <alternativeName>
        <fullName evidence="4">Mycothiol synthase</fullName>
    </alternativeName>
</protein>
<keyword evidence="1 4" id="KW-0808">Transferase</keyword>
<evidence type="ECO:0000313" key="7">
    <source>
        <dbReference type="Proteomes" id="UP000473525"/>
    </source>
</evidence>
<feature type="binding site" evidence="4">
    <location>
        <position position="25"/>
    </location>
    <ligand>
        <name>1D-myo-inositol 2-(L-cysteinylamino)-2-deoxy-alpha-D-glucopyranoside</name>
        <dbReference type="ChEBI" id="CHEBI:58887"/>
    </ligand>
</feature>
<dbReference type="GO" id="GO:0010125">
    <property type="term" value="P:mycothiol biosynthetic process"/>
    <property type="evidence" value="ECO:0007669"/>
    <property type="project" value="UniProtKB-UniRule"/>
</dbReference>
<evidence type="ECO:0000259" key="5">
    <source>
        <dbReference type="PROSITE" id="PS51186"/>
    </source>
</evidence>
<dbReference type="PIRSF" id="PIRSF021524">
    <property type="entry name" value="MSH_acetyltransferase"/>
    <property type="match status" value="1"/>
</dbReference>
<feature type="domain" description="N-acetyltransferase" evidence="5">
    <location>
        <begin position="127"/>
        <end position="271"/>
    </location>
</feature>
<feature type="binding site" evidence="4">
    <location>
        <position position="153"/>
    </location>
    <ligand>
        <name>1D-myo-inositol 2-(L-cysteinylamino)-2-deoxy-alpha-D-glucopyranoside</name>
        <dbReference type="ChEBI" id="CHEBI:58887"/>
    </ligand>
</feature>
<keyword evidence="3 4" id="KW-0012">Acyltransferase</keyword>
<evidence type="ECO:0000256" key="2">
    <source>
        <dbReference type="ARBA" id="ARBA00022737"/>
    </source>
</evidence>
<evidence type="ECO:0000256" key="3">
    <source>
        <dbReference type="ARBA" id="ARBA00023315"/>
    </source>
</evidence>
<feature type="binding site" evidence="4">
    <location>
        <begin position="57"/>
        <end position="59"/>
    </location>
    <ligand>
        <name>acetyl-CoA</name>
        <dbReference type="ChEBI" id="CHEBI:57288"/>
        <label>1</label>
    </ligand>
</feature>
<evidence type="ECO:0000313" key="6">
    <source>
        <dbReference type="EMBL" id="MVQ49432.1"/>
    </source>
</evidence>
<accession>A0A6L6XRL7</accession>
<dbReference type="NCBIfam" id="TIGR03448">
    <property type="entry name" value="mycothiol_MshD"/>
    <property type="match status" value="1"/>
</dbReference>
<comment type="catalytic activity">
    <reaction evidence="4">
        <text>1D-myo-inositol 2-(L-cysteinylamino)-2-deoxy-alpha-D-glucopyranoside + acetyl-CoA = mycothiol + CoA + H(+)</text>
        <dbReference type="Rhea" id="RHEA:26172"/>
        <dbReference type="ChEBI" id="CHEBI:15378"/>
        <dbReference type="ChEBI" id="CHEBI:16768"/>
        <dbReference type="ChEBI" id="CHEBI:57287"/>
        <dbReference type="ChEBI" id="CHEBI:57288"/>
        <dbReference type="ChEBI" id="CHEBI:58887"/>
        <dbReference type="EC" id="2.3.1.189"/>
    </reaction>
</comment>
<comment type="caution">
    <text evidence="4">Lacks conserved residue(s) required for the propagation of feature annotation.</text>
</comment>
<comment type="caution">
    <text evidence="6">The sequence shown here is derived from an EMBL/GenBank/DDBJ whole genome shotgun (WGS) entry which is preliminary data.</text>
</comment>
<keyword evidence="2 4" id="KW-0677">Repeat</keyword>
<dbReference type="Pfam" id="PF13508">
    <property type="entry name" value="Acetyltransf_7"/>
    <property type="match status" value="1"/>
</dbReference>
<dbReference type="EC" id="2.3.1.189" evidence="4"/>
<dbReference type="InterPro" id="IPR050832">
    <property type="entry name" value="Bact_Acetyltransf"/>
</dbReference>